<dbReference type="InterPro" id="IPR056729">
    <property type="entry name" value="GMPPB_C"/>
</dbReference>
<keyword evidence="2" id="KW-0812">Transmembrane</keyword>
<reference evidence="5" key="1">
    <citation type="submission" date="2020-07" db="EMBL/GenBank/DDBJ databases">
        <title>Huge and variable diversity of episymbiotic CPR bacteria and DPANN archaea in groundwater ecosystems.</title>
        <authorList>
            <person name="He C.Y."/>
            <person name="Keren R."/>
            <person name="Whittaker M."/>
            <person name="Farag I.F."/>
            <person name="Doudna J."/>
            <person name="Cate J.H.D."/>
            <person name="Banfield J.F."/>
        </authorList>
    </citation>
    <scope>NUCLEOTIDE SEQUENCE</scope>
    <source>
        <strain evidence="5">NC_groundwater_672_Ag_B-0.1um_62_36</strain>
    </source>
</reference>
<dbReference type="Pfam" id="PF00483">
    <property type="entry name" value="NTP_transferase"/>
    <property type="match status" value="1"/>
</dbReference>
<keyword evidence="2" id="KW-0472">Membrane</keyword>
<evidence type="ECO:0000256" key="1">
    <source>
        <dbReference type="ARBA" id="ARBA00007274"/>
    </source>
</evidence>
<name>A0A932FV06_UNCTE</name>
<gene>
    <name evidence="5" type="ORF">HYY20_04875</name>
</gene>
<dbReference type="PANTHER" id="PTHR22572">
    <property type="entry name" value="SUGAR-1-PHOSPHATE GUANYL TRANSFERASE"/>
    <property type="match status" value="1"/>
</dbReference>
<sequence length="306" mass="33293">GMELHYSYEPEILGTAGGLKKVEAFLRDETFVLIISVIMIDLDIAALIYFNRSRSSMVTLVLRKDPEAAKFGALQIDAAGRIRQLLRWTAPGDPLSPAELTETMFTGVHLVEPEVLAWIPSGRECSITHEVYSQMLEKGLPLYGYVNPGYWIDIGTPTRYLRAQWDLLEGKVPSWESAERQAPGAQEVWKAEEMGGPLAAPPGIWLGSGLRCGQGVRLRPPVLIGRDCHLQDGCVVGPFVVMGDGGSIGERTHLEQAILWEWVSVGGGCQVDSSILGPAVRIPEAMQFAGKVVVMDQGALKVTAIG</sequence>
<dbReference type="InterPro" id="IPR029044">
    <property type="entry name" value="Nucleotide-diphossugar_trans"/>
</dbReference>
<evidence type="ECO:0000313" key="5">
    <source>
        <dbReference type="EMBL" id="MBI2876195.1"/>
    </source>
</evidence>
<feature type="domain" description="Mannose-1-phosphate guanyltransferase C-terminal" evidence="4">
    <location>
        <begin position="219"/>
        <end position="294"/>
    </location>
</feature>
<dbReference type="AlphaFoldDB" id="A0A932FV06"/>
<organism evidence="5 6">
    <name type="scientific">Tectimicrobiota bacterium</name>
    <dbReference type="NCBI Taxonomy" id="2528274"/>
    <lineage>
        <taxon>Bacteria</taxon>
        <taxon>Pseudomonadati</taxon>
        <taxon>Nitrospinota/Tectimicrobiota group</taxon>
        <taxon>Candidatus Tectimicrobiota</taxon>
    </lineage>
</organism>
<dbReference type="Gene3D" id="2.160.10.10">
    <property type="entry name" value="Hexapeptide repeat proteins"/>
    <property type="match status" value="1"/>
</dbReference>
<dbReference type="InterPro" id="IPR005835">
    <property type="entry name" value="NTP_transferase_dom"/>
</dbReference>
<dbReference type="EMBL" id="JACPRF010000151">
    <property type="protein sequence ID" value="MBI2876195.1"/>
    <property type="molecule type" value="Genomic_DNA"/>
</dbReference>
<dbReference type="Pfam" id="PF25087">
    <property type="entry name" value="GMPPB_C"/>
    <property type="match status" value="1"/>
</dbReference>
<dbReference type="InterPro" id="IPR050486">
    <property type="entry name" value="Mannose-1P_guanyltransferase"/>
</dbReference>
<proteinExistence type="inferred from homology"/>
<evidence type="ECO:0000256" key="2">
    <source>
        <dbReference type="SAM" id="Phobius"/>
    </source>
</evidence>
<keyword evidence="2" id="KW-1133">Transmembrane helix</keyword>
<comment type="caution">
    <text evidence="5">The sequence shown here is derived from an EMBL/GenBank/DDBJ whole genome shotgun (WGS) entry which is preliminary data.</text>
</comment>
<accession>A0A932FV06</accession>
<feature type="non-terminal residue" evidence="5">
    <location>
        <position position="1"/>
    </location>
</feature>
<feature type="transmembrane region" description="Helical" evidence="2">
    <location>
        <begin position="31"/>
        <end position="50"/>
    </location>
</feature>
<comment type="similarity">
    <text evidence="1">Belongs to the transferase hexapeptide repeat family.</text>
</comment>
<evidence type="ECO:0000313" key="6">
    <source>
        <dbReference type="Proteomes" id="UP000769766"/>
    </source>
</evidence>
<dbReference type="SUPFAM" id="SSF53448">
    <property type="entry name" value="Nucleotide-diphospho-sugar transferases"/>
    <property type="match status" value="1"/>
</dbReference>
<evidence type="ECO:0000259" key="4">
    <source>
        <dbReference type="Pfam" id="PF25087"/>
    </source>
</evidence>
<evidence type="ECO:0000259" key="3">
    <source>
        <dbReference type="Pfam" id="PF00483"/>
    </source>
</evidence>
<dbReference type="Gene3D" id="3.90.550.10">
    <property type="entry name" value="Spore Coat Polysaccharide Biosynthesis Protein SpsA, Chain A"/>
    <property type="match status" value="1"/>
</dbReference>
<dbReference type="Proteomes" id="UP000769766">
    <property type="component" value="Unassembled WGS sequence"/>
</dbReference>
<protein>
    <submittedName>
        <fullName evidence="5">NDP-sugar synthase</fullName>
    </submittedName>
</protein>
<feature type="domain" description="Nucleotidyl transferase" evidence="3">
    <location>
        <begin position="3"/>
        <end position="168"/>
    </location>
</feature>